<dbReference type="GO" id="GO:0003677">
    <property type="term" value="F:DNA binding"/>
    <property type="evidence" value="ECO:0007669"/>
    <property type="project" value="InterPro"/>
</dbReference>
<dbReference type="SUPFAM" id="SSF47413">
    <property type="entry name" value="lambda repressor-like DNA-binding domains"/>
    <property type="match status" value="1"/>
</dbReference>
<protein>
    <submittedName>
        <fullName evidence="2">Putative zinc finger/helix-turn-helix YgiT family protein</fullName>
    </submittedName>
</protein>
<dbReference type="Proteomes" id="UP000294848">
    <property type="component" value="Unassembled WGS sequence"/>
</dbReference>
<dbReference type="CDD" id="cd00093">
    <property type="entry name" value="HTH_XRE"/>
    <property type="match status" value="1"/>
</dbReference>
<dbReference type="InterPro" id="IPR025272">
    <property type="entry name" value="SocA_Panacea"/>
</dbReference>
<feature type="domain" description="Antitoxin SocA-like Panacea" evidence="1">
    <location>
        <begin position="197"/>
        <end position="307"/>
    </location>
</feature>
<dbReference type="Gene3D" id="1.10.260.40">
    <property type="entry name" value="lambda repressor-like DNA-binding domains"/>
    <property type="match status" value="1"/>
</dbReference>
<comment type="caution">
    <text evidence="2">The sequence shown here is derived from an EMBL/GenBank/DDBJ whole genome shotgun (WGS) entry which is preliminary data.</text>
</comment>
<evidence type="ECO:0000313" key="2">
    <source>
        <dbReference type="EMBL" id="TDO03717.1"/>
    </source>
</evidence>
<reference evidence="2 3" key="1">
    <citation type="submission" date="2019-03" db="EMBL/GenBank/DDBJ databases">
        <title>Freshwater and sediment microbial communities from various areas in North America, analyzing microbe dynamics in response to fracking.</title>
        <authorList>
            <person name="Lamendella R."/>
        </authorList>
    </citation>
    <scope>NUCLEOTIDE SEQUENCE [LARGE SCALE GENOMIC DNA]</scope>
    <source>
        <strain evidence="2 3">114D</strain>
    </source>
</reference>
<dbReference type="AlphaFoldDB" id="A0A4R6H721"/>
<name>A0A4R6H721_9BACT</name>
<dbReference type="RefSeq" id="WP_133464016.1">
    <property type="nucleotide sequence ID" value="NZ_SNWI01000002.1"/>
</dbReference>
<organism evidence="2 3">
    <name type="scientific">Sunxiuqinia elliptica</name>
    <dbReference type="NCBI Taxonomy" id="655355"/>
    <lineage>
        <taxon>Bacteria</taxon>
        <taxon>Pseudomonadati</taxon>
        <taxon>Bacteroidota</taxon>
        <taxon>Bacteroidia</taxon>
        <taxon>Marinilabiliales</taxon>
        <taxon>Prolixibacteraceae</taxon>
        <taxon>Sunxiuqinia</taxon>
    </lineage>
</organism>
<dbReference type="InterPro" id="IPR010982">
    <property type="entry name" value="Lambda_DNA-bd_dom_sf"/>
</dbReference>
<dbReference type="EMBL" id="SNWI01000002">
    <property type="protein sequence ID" value="TDO03717.1"/>
    <property type="molecule type" value="Genomic_DNA"/>
</dbReference>
<dbReference type="OrthoDB" id="9804491at2"/>
<accession>A0A4R6H721</accession>
<evidence type="ECO:0000259" key="1">
    <source>
        <dbReference type="Pfam" id="PF13274"/>
    </source>
</evidence>
<evidence type="ECO:0000313" key="3">
    <source>
        <dbReference type="Proteomes" id="UP000294848"/>
    </source>
</evidence>
<dbReference type="InterPro" id="IPR001387">
    <property type="entry name" value="Cro/C1-type_HTH"/>
</dbReference>
<sequence>MKSPFTGKEMIPMMEWRKMEYRKEKFDIVFHYCQCEDTGEQFEDEHCSLLNYNQVVNQYRVKHHIPFPEKIKAIRERYGLSAAKMSGILGMGANSWRNYEGGEVPSKAHANLIQLISLSKNFTLYLQQFSELDQKEKSTILKRVEKLDDDCVDFDDQLLRFENQPDITTGFRSFNREKLFQVIQFFAEELKPFKTKLNKLLFYADFVHFRDTGQSITGLKYTAIQYGPVPNNYDMLFGALSAMDFIDIEYSMTEYGEVERIVPNPEYQFDQSKLAESEMKVIKFIANHFRSTSASKIAEISHRESAWRDNIEEKRVIPFHYAFCLETI</sequence>
<gene>
    <name evidence="2" type="ORF">DET52_10248</name>
</gene>
<dbReference type="Pfam" id="PF13274">
    <property type="entry name" value="SocA_Panacea"/>
    <property type="match status" value="1"/>
</dbReference>
<proteinExistence type="predicted"/>